<evidence type="ECO:0000313" key="1">
    <source>
        <dbReference type="EMBL" id="KAG2835866.1"/>
    </source>
</evidence>
<dbReference type="VEuPathDB" id="FungiDB:PC110_g14696"/>
<dbReference type="EMBL" id="RCMV01001242">
    <property type="protein sequence ID" value="KAG3209576.1"/>
    <property type="molecule type" value="Genomic_DNA"/>
</dbReference>
<gene>
    <name evidence="5" type="ORF">PC110_g14696</name>
    <name evidence="1" type="ORF">PC113_g20145</name>
    <name evidence="2" type="ORF">PC117_g21999</name>
    <name evidence="3" type="ORF">PC118_g7646</name>
    <name evidence="4" type="ORF">PC129_g19410</name>
</gene>
<evidence type="ECO:0000313" key="2">
    <source>
        <dbReference type="EMBL" id="KAG2900283.1"/>
    </source>
</evidence>
<keyword evidence="6" id="KW-1185">Reference proteome</keyword>
<name>A0A329RW62_9STRA</name>
<organism evidence="5 6">
    <name type="scientific">Phytophthora cactorum</name>
    <dbReference type="NCBI Taxonomy" id="29920"/>
    <lineage>
        <taxon>Eukaryota</taxon>
        <taxon>Sar</taxon>
        <taxon>Stramenopiles</taxon>
        <taxon>Oomycota</taxon>
        <taxon>Peronosporomycetes</taxon>
        <taxon>Peronosporales</taxon>
        <taxon>Peronosporaceae</taxon>
        <taxon>Phytophthora</taxon>
    </lineage>
</organism>
<dbReference type="EMBL" id="MJFZ01000459">
    <property type="protein sequence ID" value="RAW28937.1"/>
    <property type="molecule type" value="Genomic_DNA"/>
</dbReference>
<dbReference type="EMBL" id="RCMG01001117">
    <property type="protein sequence ID" value="KAG2835866.1"/>
    <property type="molecule type" value="Genomic_DNA"/>
</dbReference>
<dbReference type="Proteomes" id="UP000735874">
    <property type="component" value="Unassembled WGS sequence"/>
</dbReference>
<evidence type="ECO:0000313" key="5">
    <source>
        <dbReference type="EMBL" id="RAW28937.1"/>
    </source>
</evidence>
<dbReference type="EMBL" id="RCML01000185">
    <property type="protein sequence ID" value="KAG2986789.1"/>
    <property type="molecule type" value="Genomic_DNA"/>
</dbReference>
<dbReference type="Proteomes" id="UP000736787">
    <property type="component" value="Unassembled WGS sequence"/>
</dbReference>
<reference evidence="5 6" key="1">
    <citation type="submission" date="2018-01" db="EMBL/GenBank/DDBJ databases">
        <title>Draft genome of the strawberry crown rot pathogen Phytophthora cactorum.</title>
        <authorList>
            <person name="Armitage A.D."/>
            <person name="Lysoe E."/>
            <person name="Nellist C.F."/>
            <person name="Harrison R.J."/>
            <person name="Brurberg M.B."/>
        </authorList>
    </citation>
    <scope>NUCLEOTIDE SEQUENCE [LARGE SCALE GENOMIC DNA]</scope>
    <source>
        <strain evidence="5 6">10300</strain>
    </source>
</reference>
<evidence type="ECO:0000313" key="3">
    <source>
        <dbReference type="EMBL" id="KAG2986789.1"/>
    </source>
</evidence>
<proteinExistence type="predicted"/>
<accession>A0A329RW62</accession>
<protein>
    <submittedName>
        <fullName evidence="5">Uncharacterized protein</fullName>
    </submittedName>
</protein>
<dbReference type="AlphaFoldDB" id="A0A329RW62"/>
<dbReference type="Proteomes" id="UP000760860">
    <property type="component" value="Unassembled WGS sequence"/>
</dbReference>
<dbReference type="Proteomes" id="UP000697107">
    <property type="component" value="Unassembled WGS sequence"/>
</dbReference>
<evidence type="ECO:0000313" key="4">
    <source>
        <dbReference type="EMBL" id="KAG3209576.1"/>
    </source>
</evidence>
<dbReference type="Proteomes" id="UP000251314">
    <property type="component" value="Unassembled WGS sequence"/>
</dbReference>
<dbReference type="EMBL" id="RCMK01001165">
    <property type="protein sequence ID" value="KAG2900283.1"/>
    <property type="molecule type" value="Genomic_DNA"/>
</dbReference>
<reference evidence="1" key="2">
    <citation type="submission" date="2018-10" db="EMBL/GenBank/DDBJ databases">
        <title>Effector identification in a new, highly contiguous assembly of the strawberry crown rot pathogen Phytophthora cactorum.</title>
        <authorList>
            <person name="Armitage A.D."/>
            <person name="Nellist C.F."/>
            <person name="Bates H."/>
            <person name="Vickerstaff R.J."/>
            <person name="Harrison R.J."/>
        </authorList>
    </citation>
    <scope>NUCLEOTIDE SEQUENCE</scope>
    <source>
        <strain evidence="1">15-7</strain>
        <strain evidence="2">4040</strain>
        <strain evidence="3">P415</strain>
        <strain evidence="4">P421</strain>
    </source>
</reference>
<sequence length="33" mass="3912">MFLKWLRSELEGFENFEAHISTKTQVEEEAKPS</sequence>
<comment type="caution">
    <text evidence="5">The sequence shown here is derived from an EMBL/GenBank/DDBJ whole genome shotgun (WGS) entry which is preliminary data.</text>
</comment>
<evidence type="ECO:0000313" key="6">
    <source>
        <dbReference type="Proteomes" id="UP000251314"/>
    </source>
</evidence>